<evidence type="ECO:0000313" key="2">
    <source>
        <dbReference type="Proteomes" id="UP001153332"/>
    </source>
</evidence>
<dbReference type="Proteomes" id="UP001153332">
    <property type="component" value="Unassembled WGS sequence"/>
</dbReference>
<dbReference type="EMBL" id="JAPUUL010001982">
    <property type="protein sequence ID" value="KAJ8126183.1"/>
    <property type="molecule type" value="Genomic_DNA"/>
</dbReference>
<keyword evidence="2" id="KW-1185">Reference proteome</keyword>
<gene>
    <name evidence="1" type="ORF">O1611_g7455</name>
</gene>
<sequence length="269" mass="30873">MNSPVHVDSNETDNHTNSPPIDENILNGPPSTTWKDFKHAKLRQFPGDGTQIKWLEYLGHGAEGIVYKATIEDGDPVAIKVFWRTMRPKPQPLPRGNGFRAVEWPFEDESRTVALIEKIKWVMSNTETNPDQFVKIRKGPKTFRDAIRNLYSFSDEGRQSLKTSTRQDLTDPPPFPPLPICYGWMRIQRDRVPRLDPPVRHEVDDSLDWHWALVYEFVPGAKQDLVIGQLHLDFFYAIGFALEAYKPDNWQAGTLQEYASVKLTSGFGH</sequence>
<organism evidence="1 2">
    <name type="scientific">Lasiodiplodia mahajangana</name>
    <dbReference type="NCBI Taxonomy" id="1108764"/>
    <lineage>
        <taxon>Eukaryota</taxon>
        <taxon>Fungi</taxon>
        <taxon>Dikarya</taxon>
        <taxon>Ascomycota</taxon>
        <taxon>Pezizomycotina</taxon>
        <taxon>Dothideomycetes</taxon>
        <taxon>Dothideomycetes incertae sedis</taxon>
        <taxon>Botryosphaeriales</taxon>
        <taxon>Botryosphaeriaceae</taxon>
        <taxon>Lasiodiplodia</taxon>
    </lineage>
</organism>
<comment type="caution">
    <text evidence="1">The sequence shown here is derived from an EMBL/GenBank/DDBJ whole genome shotgun (WGS) entry which is preliminary data.</text>
</comment>
<protein>
    <submittedName>
        <fullName evidence="1">Uncharacterized protein</fullName>
    </submittedName>
</protein>
<accession>A0ACC2JF89</accession>
<evidence type="ECO:0000313" key="1">
    <source>
        <dbReference type="EMBL" id="KAJ8126183.1"/>
    </source>
</evidence>
<name>A0ACC2JF89_9PEZI</name>
<reference evidence="1" key="1">
    <citation type="submission" date="2022-12" db="EMBL/GenBank/DDBJ databases">
        <title>Genome Sequence of Lasiodiplodia mahajangana.</title>
        <authorList>
            <person name="Buettner E."/>
        </authorList>
    </citation>
    <scope>NUCLEOTIDE SEQUENCE</scope>
    <source>
        <strain evidence="1">VT137</strain>
    </source>
</reference>
<proteinExistence type="predicted"/>